<sequence>MAWFKVDDGFWSHPKTLRLSTAAVALWVRAGSWSSQQLTDGVIEHHVLGMFGATAKVARELVDVGYWEIDARGYVFHDWQDYQEESEKVKARREAARERMRTVRANRTRTEPEHANERSDEHAEKFAGSSEEVRLTPTRPDPTYLTTPDGVVARTRGTRIPEPFVVTGQMRAWAASEVPAVDVDAATRKFVDHWRAKSGRDGTKRDWTAAWRNWLRTDAERKPQARPDKDERALSVIEMGQRMAAADAGARREVTA</sequence>
<dbReference type="HOGENOM" id="CLU_090009_0_0_11"/>
<feature type="region of interest" description="Disordered" evidence="1">
    <location>
        <begin position="99"/>
        <end position="149"/>
    </location>
</feature>
<evidence type="ECO:0000256" key="1">
    <source>
        <dbReference type="SAM" id="MobiDB-lite"/>
    </source>
</evidence>
<evidence type="ECO:0000313" key="3">
    <source>
        <dbReference type="EMBL" id="AGW42246.1"/>
    </source>
</evidence>
<protein>
    <submittedName>
        <fullName evidence="3">Uncharacterized protein</fullName>
    </submittedName>
</protein>
<dbReference type="PATRIC" id="fig|1389489.3.peg.1617"/>
<reference evidence="3 4" key="1">
    <citation type="journal article" date="2013" name="Genome Announc.">
        <title>Complete Genome Sequence of Leifsonia xyli subsp. cynodontis Strain DSM46306, a Gram-Positive Bacterial Pathogen of Grasses.</title>
        <authorList>
            <person name="Monteiro-Vitorello C.B."/>
            <person name="Zerillo M.M."/>
            <person name="Van Sluys M.A."/>
            <person name="Camargo L.E."/>
            <person name="Kitajima J.P."/>
        </authorList>
    </citation>
    <scope>NUCLEOTIDE SEQUENCE [LARGE SCALE GENOMIC DNA]</scope>
    <source>
        <strain evidence="3 4">DSM 46306</strain>
    </source>
</reference>
<dbReference type="AlphaFoldDB" id="U3P8T7"/>
<organism evidence="3 4">
    <name type="scientific">Leifsonia xyli subsp. cynodontis DSM 46306</name>
    <dbReference type="NCBI Taxonomy" id="1389489"/>
    <lineage>
        <taxon>Bacteria</taxon>
        <taxon>Bacillati</taxon>
        <taxon>Actinomycetota</taxon>
        <taxon>Actinomycetes</taxon>
        <taxon>Micrococcales</taxon>
        <taxon>Microbacteriaceae</taxon>
        <taxon>Leifsonia</taxon>
    </lineage>
</organism>
<proteinExistence type="predicted"/>
<dbReference type="eggNOG" id="ENOG50336MN">
    <property type="taxonomic scope" value="Bacteria"/>
</dbReference>
<feature type="compositionally biased region" description="Basic and acidic residues" evidence="1">
    <location>
        <begin position="108"/>
        <end position="125"/>
    </location>
</feature>
<dbReference type="OrthoDB" id="3383452at2"/>
<dbReference type="KEGG" id="lxy:O159_22830"/>
<dbReference type="RefSeq" id="WP_021755189.1">
    <property type="nucleotide sequence ID" value="NC_022438.1"/>
</dbReference>
<keyword evidence="4" id="KW-1185">Reference proteome</keyword>
<dbReference type="STRING" id="1389489.O159_16780"/>
<dbReference type="EMBL" id="CP006734">
    <property type="protein sequence ID" value="AGW41723.1"/>
    <property type="molecule type" value="Genomic_DNA"/>
</dbReference>
<accession>U3P8T7</accession>
<dbReference type="Proteomes" id="UP000016743">
    <property type="component" value="Chromosome"/>
</dbReference>
<evidence type="ECO:0000313" key="4">
    <source>
        <dbReference type="Proteomes" id="UP000016743"/>
    </source>
</evidence>
<evidence type="ECO:0000313" key="2">
    <source>
        <dbReference type="EMBL" id="AGW41723.1"/>
    </source>
</evidence>
<name>U3P8T7_LEIXC</name>
<dbReference type="EMBL" id="CP006734">
    <property type="protein sequence ID" value="AGW42246.1"/>
    <property type="molecule type" value="Genomic_DNA"/>
</dbReference>
<dbReference type="KEGG" id="lxy:O159_16780"/>
<gene>
    <name evidence="2" type="ORF">O159_16780</name>
    <name evidence="3" type="ORF">O159_22830</name>
</gene>